<dbReference type="InterPro" id="IPR045175">
    <property type="entry name" value="M28_fam"/>
</dbReference>
<sequence>MINSVMKVNYKRFARIQLSLLITSSALLLHCGQAFANTNLEQDVVTLTSAQFAGRKTATQGAQLAAEFISERFISLGYTVDEQTFAYQSGLFGKAFGRNVVATKSSHCEKCEKIIFTAHYDHLGQKGSRLYPGANDNASGVAALLYLASYFAEKPKQYQLVFVATDAEENGLHGSEYLVSTLNKDEIKLNINLDMLVVNPRKPRIYAFLDNQSLAQYQTDIKTLSDKQITFMATSSSARLNRLFDLNVDWRRASDHYSFAKVGIPYIYFGIGHDKHHHQSTDTTAHIDFTLFKSAMKKIAEFVEKLPS</sequence>
<accession>A0A3A3EQ07</accession>
<reference evidence="3 4" key="1">
    <citation type="submission" date="2018-09" db="EMBL/GenBank/DDBJ databases">
        <title>Identification of marine bacteria producing industrial enzymes.</title>
        <authorList>
            <person name="Cheng T.H."/>
            <person name="Saidin J."/>
            <person name="Muhd D.D."/>
            <person name="Isa M.N.M."/>
            <person name="Bakar M.F.A."/>
            <person name="Ismail N."/>
        </authorList>
    </citation>
    <scope>NUCLEOTIDE SEQUENCE [LARGE SCALE GENOMIC DNA]</scope>
    <source>
        <strain evidence="3 4">MNAD 1.6</strain>
    </source>
</reference>
<feature type="domain" description="Peptidase M28" evidence="2">
    <location>
        <begin position="99"/>
        <end position="302"/>
    </location>
</feature>
<dbReference type="AlphaFoldDB" id="A0A3A3EQ07"/>
<protein>
    <submittedName>
        <fullName evidence="3">M28 family peptidase</fullName>
    </submittedName>
</protein>
<organism evidence="3 4">
    <name type="scientific">Pseudoalteromonas gelatinilytica</name>
    <dbReference type="NCBI Taxonomy" id="1703256"/>
    <lineage>
        <taxon>Bacteria</taxon>
        <taxon>Pseudomonadati</taxon>
        <taxon>Pseudomonadota</taxon>
        <taxon>Gammaproteobacteria</taxon>
        <taxon>Alteromonadales</taxon>
        <taxon>Pseudoalteromonadaceae</taxon>
        <taxon>Pseudoalteromonas</taxon>
    </lineage>
</organism>
<dbReference type="PANTHER" id="PTHR12147:SF26">
    <property type="entry name" value="PEPTIDASE M28 DOMAIN-CONTAINING PROTEIN"/>
    <property type="match status" value="1"/>
</dbReference>
<proteinExistence type="predicted"/>
<evidence type="ECO:0000313" key="3">
    <source>
        <dbReference type="EMBL" id="RJF37297.1"/>
    </source>
</evidence>
<feature type="signal peptide" evidence="1">
    <location>
        <begin position="1"/>
        <end position="36"/>
    </location>
</feature>
<evidence type="ECO:0000256" key="1">
    <source>
        <dbReference type="SAM" id="SignalP"/>
    </source>
</evidence>
<comment type="caution">
    <text evidence="3">The sequence shown here is derived from an EMBL/GenBank/DDBJ whole genome shotgun (WGS) entry which is preliminary data.</text>
</comment>
<dbReference type="InterPro" id="IPR007484">
    <property type="entry name" value="Peptidase_M28"/>
</dbReference>
<dbReference type="GO" id="GO:0006508">
    <property type="term" value="P:proteolysis"/>
    <property type="evidence" value="ECO:0007669"/>
    <property type="project" value="InterPro"/>
</dbReference>
<gene>
    <name evidence="3" type="ORF">D4741_04260</name>
</gene>
<dbReference type="Proteomes" id="UP000265938">
    <property type="component" value="Unassembled WGS sequence"/>
</dbReference>
<feature type="chain" id="PRO_5017226701" evidence="1">
    <location>
        <begin position="37"/>
        <end position="308"/>
    </location>
</feature>
<name>A0A3A3EQ07_9GAMM</name>
<keyword evidence="1" id="KW-0732">Signal</keyword>
<dbReference type="GO" id="GO:0008235">
    <property type="term" value="F:metalloexopeptidase activity"/>
    <property type="evidence" value="ECO:0007669"/>
    <property type="project" value="InterPro"/>
</dbReference>
<dbReference type="Gene3D" id="3.40.630.10">
    <property type="entry name" value="Zn peptidases"/>
    <property type="match status" value="1"/>
</dbReference>
<dbReference type="EMBL" id="QYSE01000001">
    <property type="protein sequence ID" value="RJF37297.1"/>
    <property type="molecule type" value="Genomic_DNA"/>
</dbReference>
<dbReference type="Pfam" id="PF04389">
    <property type="entry name" value="Peptidase_M28"/>
    <property type="match status" value="1"/>
</dbReference>
<evidence type="ECO:0000259" key="2">
    <source>
        <dbReference type="Pfam" id="PF04389"/>
    </source>
</evidence>
<dbReference type="PANTHER" id="PTHR12147">
    <property type="entry name" value="METALLOPEPTIDASE M28 FAMILY MEMBER"/>
    <property type="match status" value="1"/>
</dbReference>
<evidence type="ECO:0000313" key="4">
    <source>
        <dbReference type="Proteomes" id="UP000265938"/>
    </source>
</evidence>
<dbReference type="SUPFAM" id="SSF53187">
    <property type="entry name" value="Zn-dependent exopeptidases"/>
    <property type="match status" value="1"/>
</dbReference>